<dbReference type="InterPro" id="IPR024047">
    <property type="entry name" value="MM3350-like_sf"/>
</dbReference>
<dbReference type="SUPFAM" id="SSF159941">
    <property type="entry name" value="MM3350-like"/>
    <property type="match status" value="1"/>
</dbReference>
<dbReference type="STRING" id="1174501.SAMN05216192_11626"/>
<gene>
    <name evidence="1" type="ORF">SAMN05216192_11626</name>
</gene>
<dbReference type="EMBL" id="FNDX01000016">
    <property type="protein sequence ID" value="SDJ37253.1"/>
    <property type="molecule type" value="Genomic_DNA"/>
</dbReference>
<reference evidence="2" key="1">
    <citation type="submission" date="2016-10" db="EMBL/GenBank/DDBJ databases">
        <authorList>
            <person name="Varghese N."/>
            <person name="Submissions S."/>
        </authorList>
    </citation>
    <scope>NUCLEOTIDE SEQUENCE [LARGE SCALE GENOMIC DNA]</scope>
    <source>
        <strain evidence="2">CGMCC 1.11012</strain>
    </source>
</reference>
<dbReference type="Pfam" id="PF11535">
    <property type="entry name" value="Calci_bind_CcbP"/>
    <property type="match status" value="1"/>
</dbReference>
<dbReference type="Proteomes" id="UP000199050">
    <property type="component" value="Unassembled WGS sequence"/>
</dbReference>
<proteinExistence type="predicted"/>
<dbReference type="InterPro" id="IPR020994">
    <property type="entry name" value="Uncharacterised_Ca-bd_CcbP"/>
</dbReference>
<sequence>MAATKILQLFKITLSDRSGGVRGRPSRTIAIAAGASLYNLAEATIEAFDFDLDHAFGFYDNIKNWARSEEGYESIADIGHEDQFPGVEKVKISKVFRTPKQKMLLLFDYGVEWHFIVQYLGDAEVKQGQELPCVITSNGEAPDQYGDFGHFDEEEDDWEEANTELDPNEDPEREKRINMEIIVDAYDPEEVAMGWYYYLKDNIHFPFKAICNQILAKSPLKNGEEVTVLQMAAASECMDNMWVQIKWEDREFAVPLVQLQPVHPDEPTKAAIEDWVYWLDRGYHL</sequence>
<evidence type="ECO:0000313" key="1">
    <source>
        <dbReference type="EMBL" id="SDJ37253.1"/>
    </source>
</evidence>
<dbReference type="AlphaFoldDB" id="A0A1G8T6Z3"/>
<dbReference type="RefSeq" id="WP_090715271.1">
    <property type="nucleotide sequence ID" value="NZ_CBCSKY010000026.1"/>
</dbReference>
<keyword evidence="2" id="KW-1185">Reference proteome</keyword>
<dbReference type="Gene3D" id="6.10.140.400">
    <property type="match status" value="1"/>
</dbReference>
<evidence type="ECO:0000313" key="2">
    <source>
        <dbReference type="Proteomes" id="UP000199050"/>
    </source>
</evidence>
<dbReference type="OrthoDB" id="9801392at2"/>
<name>A0A1G8T6Z3_9BACL</name>
<protein>
    <submittedName>
        <fullName evidence="1">PRiA4b ORF-3-like protein</fullName>
    </submittedName>
</protein>
<organism evidence="1 2">
    <name type="scientific">Paenibacillus typhae</name>
    <dbReference type="NCBI Taxonomy" id="1174501"/>
    <lineage>
        <taxon>Bacteria</taxon>
        <taxon>Bacillati</taxon>
        <taxon>Bacillota</taxon>
        <taxon>Bacilli</taxon>
        <taxon>Bacillales</taxon>
        <taxon>Paenibacillaceae</taxon>
        <taxon>Paenibacillus</taxon>
    </lineage>
</organism>
<dbReference type="Gene3D" id="3.10.290.30">
    <property type="entry name" value="MM3350-like"/>
    <property type="match status" value="1"/>
</dbReference>
<accession>A0A1G8T6Z3</accession>